<dbReference type="AlphaFoldDB" id="A0A373FSP2"/>
<dbReference type="GO" id="GO:0003677">
    <property type="term" value="F:DNA binding"/>
    <property type="evidence" value="ECO:0007669"/>
    <property type="project" value="UniProtKB-UniRule"/>
</dbReference>
<feature type="DNA-binding region" description="H-T-H motif" evidence="2">
    <location>
        <begin position="49"/>
        <end position="68"/>
    </location>
</feature>
<dbReference type="Pfam" id="PF00440">
    <property type="entry name" value="TetR_N"/>
    <property type="match status" value="1"/>
</dbReference>
<gene>
    <name evidence="5" type="ORF">DZC30_01240</name>
</gene>
<keyword evidence="6" id="KW-1185">Reference proteome</keyword>
<dbReference type="EMBL" id="QURR01000001">
    <property type="protein sequence ID" value="RGE47158.1"/>
    <property type="molecule type" value="Genomic_DNA"/>
</dbReference>
<dbReference type="SUPFAM" id="SSF46689">
    <property type="entry name" value="Homeodomain-like"/>
    <property type="match status" value="1"/>
</dbReference>
<dbReference type="PRINTS" id="PR00455">
    <property type="entry name" value="HTHTETR"/>
</dbReference>
<evidence type="ECO:0000256" key="2">
    <source>
        <dbReference type="PROSITE-ProRule" id="PRU00335"/>
    </source>
</evidence>
<dbReference type="InterPro" id="IPR009057">
    <property type="entry name" value="Homeodomain-like_sf"/>
</dbReference>
<organism evidence="5 6">
    <name type="scientific">Comamonas testosteroni</name>
    <name type="common">Pseudomonas testosteroni</name>
    <dbReference type="NCBI Taxonomy" id="285"/>
    <lineage>
        <taxon>Bacteria</taxon>
        <taxon>Pseudomonadati</taxon>
        <taxon>Pseudomonadota</taxon>
        <taxon>Betaproteobacteria</taxon>
        <taxon>Burkholderiales</taxon>
        <taxon>Comamonadaceae</taxon>
        <taxon>Comamonas</taxon>
    </lineage>
</organism>
<feature type="compositionally biased region" description="Basic and acidic residues" evidence="3">
    <location>
        <begin position="1"/>
        <end position="15"/>
    </location>
</feature>
<dbReference type="PROSITE" id="PS50977">
    <property type="entry name" value="HTH_TETR_2"/>
    <property type="match status" value="1"/>
</dbReference>
<name>A0A373FSP2_COMTE</name>
<dbReference type="OrthoDB" id="9798857at2"/>
<evidence type="ECO:0000256" key="3">
    <source>
        <dbReference type="SAM" id="MobiDB-lite"/>
    </source>
</evidence>
<comment type="caution">
    <text evidence="5">The sequence shown here is derived from an EMBL/GenBank/DDBJ whole genome shotgun (WGS) entry which is preliminary data.</text>
</comment>
<dbReference type="Gene3D" id="1.10.357.10">
    <property type="entry name" value="Tetracycline Repressor, domain 2"/>
    <property type="match status" value="1"/>
</dbReference>
<reference evidence="5 6" key="1">
    <citation type="submission" date="2018-08" db="EMBL/GenBank/DDBJ databases">
        <title>Comamonas testosteroni strain SWCO2.</title>
        <authorList>
            <person name="Jiang N."/>
            <person name="Zhang X.Z."/>
        </authorList>
    </citation>
    <scope>NUCLEOTIDE SEQUENCE [LARGE SCALE GENOMIC DNA]</scope>
    <source>
        <strain evidence="5 6">SWCO2</strain>
    </source>
</reference>
<feature type="domain" description="HTH tetR-type" evidence="4">
    <location>
        <begin position="26"/>
        <end position="86"/>
    </location>
</feature>
<sequence length="209" mass="23870">MSLDQTSKDKVKSKTELSGSAEAKAQLSPNDWIAAATELLVHKSIDAVRVDVLAKQMEVTRGSFYWHFSDRDDLLKRVLMSWQEAQTEQIISRYRKQGVEAQALIRELVELPFHGRAAMKGSSVELAIRAWARRDDTARMVVDAVDAKRLTYIEECFASLGFEAAEAKARAFALYCYMQSESLFRNQGTEADKKERRRFITRMLLARDL</sequence>
<evidence type="ECO:0000256" key="1">
    <source>
        <dbReference type="ARBA" id="ARBA00023125"/>
    </source>
</evidence>
<evidence type="ECO:0000313" key="6">
    <source>
        <dbReference type="Proteomes" id="UP000261948"/>
    </source>
</evidence>
<protein>
    <submittedName>
        <fullName evidence="5">TetR/AcrR family transcriptional regulator</fullName>
    </submittedName>
</protein>
<dbReference type="InterPro" id="IPR001647">
    <property type="entry name" value="HTH_TetR"/>
</dbReference>
<keyword evidence="1 2" id="KW-0238">DNA-binding</keyword>
<evidence type="ECO:0000259" key="4">
    <source>
        <dbReference type="PROSITE" id="PS50977"/>
    </source>
</evidence>
<feature type="region of interest" description="Disordered" evidence="3">
    <location>
        <begin position="1"/>
        <end position="22"/>
    </location>
</feature>
<evidence type="ECO:0000313" key="5">
    <source>
        <dbReference type="EMBL" id="RGE47158.1"/>
    </source>
</evidence>
<proteinExistence type="predicted"/>
<accession>A0A373FSP2</accession>
<dbReference type="Proteomes" id="UP000261948">
    <property type="component" value="Unassembled WGS sequence"/>
</dbReference>